<dbReference type="SMART" id="SM00342">
    <property type="entry name" value="HTH_ARAC"/>
    <property type="match status" value="1"/>
</dbReference>
<keyword evidence="3" id="KW-0804">Transcription</keyword>
<sequence length="334" mass="37016">MKLLMQQGRQHADGSWHAFWRQARQPLTLEGRSDTVELICLAAGRAHVERGGWKQALNPGDFLLAGLLGARTAVVPAAAGCRLLHIRLSAELLLGLPQGGRLLAMLYAACEGEIIGPHSPWAQAMLEAAESLALQQEREGSDGQGGRQLLQYAKLAELLGYLYEGLSRERFSAGQQEGGYRAAAENLLDAVAYMIEHVTGDLDMRAVIRRSGLGRTQFYEEFRLLTGMSPKQLIHRLRIRMAIRLLRTSDLSVTSIAYECGYRSLNYFHKHFKEQYAVTPREYRNRDRLKRSASSASSSGPRAMETGKAAAAGRGLEFLAYTGFIDQRNAKQPV</sequence>
<reference evidence="7" key="1">
    <citation type="journal article" date="2019" name="Int. J. Syst. Evol. Microbiol.">
        <title>The Global Catalogue of Microorganisms (GCM) 10K type strain sequencing project: providing services to taxonomists for standard genome sequencing and annotation.</title>
        <authorList>
            <consortium name="The Broad Institute Genomics Platform"/>
            <consortium name="The Broad Institute Genome Sequencing Center for Infectious Disease"/>
            <person name="Wu L."/>
            <person name="Ma J."/>
        </authorList>
    </citation>
    <scope>NUCLEOTIDE SEQUENCE [LARGE SCALE GENOMIC DNA]</scope>
    <source>
        <strain evidence="7">CCUG 49571</strain>
    </source>
</reference>
<feature type="domain" description="HTH araC/xylS-type" evidence="5">
    <location>
        <begin position="188"/>
        <end position="286"/>
    </location>
</feature>
<comment type="caution">
    <text evidence="6">The sequence shown here is derived from an EMBL/GenBank/DDBJ whole genome shotgun (WGS) entry which is preliminary data.</text>
</comment>
<dbReference type="InterPro" id="IPR018060">
    <property type="entry name" value="HTH_AraC"/>
</dbReference>
<keyword evidence="1" id="KW-0805">Transcription regulation</keyword>
<gene>
    <name evidence="6" type="ORF">ACFO3S_22230</name>
</gene>
<evidence type="ECO:0000256" key="4">
    <source>
        <dbReference type="SAM" id="MobiDB-lite"/>
    </source>
</evidence>
<evidence type="ECO:0000259" key="5">
    <source>
        <dbReference type="PROSITE" id="PS01124"/>
    </source>
</evidence>
<name>A0ABV9FIE4_9BACL</name>
<proteinExistence type="predicted"/>
<feature type="region of interest" description="Disordered" evidence="4">
    <location>
        <begin position="283"/>
        <end position="306"/>
    </location>
</feature>
<keyword evidence="7" id="KW-1185">Reference proteome</keyword>
<dbReference type="Pfam" id="PF12833">
    <property type="entry name" value="HTH_18"/>
    <property type="match status" value="1"/>
</dbReference>
<dbReference type="InterPro" id="IPR020449">
    <property type="entry name" value="Tscrpt_reg_AraC-type_HTH"/>
</dbReference>
<dbReference type="InterPro" id="IPR050204">
    <property type="entry name" value="AraC_XylS_family_regulators"/>
</dbReference>
<dbReference type="EMBL" id="JBHSEP010000021">
    <property type="protein sequence ID" value="MFC4600979.1"/>
    <property type="molecule type" value="Genomic_DNA"/>
</dbReference>
<organism evidence="6 7">
    <name type="scientific">Cohnella hongkongensis</name>
    <dbReference type="NCBI Taxonomy" id="178337"/>
    <lineage>
        <taxon>Bacteria</taxon>
        <taxon>Bacillati</taxon>
        <taxon>Bacillota</taxon>
        <taxon>Bacilli</taxon>
        <taxon>Bacillales</taxon>
        <taxon>Paenibacillaceae</taxon>
        <taxon>Cohnella</taxon>
    </lineage>
</organism>
<evidence type="ECO:0000256" key="3">
    <source>
        <dbReference type="ARBA" id="ARBA00023163"/>
    </source>
</evidence>
<dbReference type="InterPro" id="IPR009057">
    <property type="entry name" value="Homeodomain-like_sf"/>
</dbReference>
<accession>A0ABV9FIE4</accession>
<protein>
    <submittedName>
        <fullName evidence="6">Helix-turn-helix transcriptional regulator</fullName>
    </submittedName>
</protein>
<dbReference type="SUPFAM" id="SSF46689">
    <property type="entry name" value="Homeodomain-like"/>
    <property type="match status" value="1"/>
</dbReference>
<dbReference type="PROSITE" id="PS00041">
    <property type="entry name" value="HTH_ARAC_FAMILY_1"/>
    <property type="match status" value="1"/>
</dbReference>
<dbReference type="RefSeq" id="WP_378100560.1">
    <property type="nucleotide sequence ID" value="NZ_JBHSEP010000021.1"/>
</dbReference>
<keyword evidence="2" id="KW-0238">DNA-binding</keyword>
<evidence type="ECO:0000256" key="1">
    <source>
        <dbReference type="ARBA" id="ARBA00023015"/>
    </source>
</evidence>
<dbReference type="Gene3D" id="1.10.10.60">
    <property type="entry name" value="Homeodomain-like"/>
    <property type="match status" value="1"/>
</dbReference>
<evidence type="ECO:0000256" key="2">
    <source>
        <dbReference type="ARBA" id="ARBA00023125"/>
    </source>
</evidence>
<dbReference type="InterPro" id="IPR018062">
    <property type="entry name" value="HTH_AraC-typ_CS"/>
</dbReference>
<evidence type="ECO:0000313" key="7">
    <source>
        <dbReference type="Proteomes" id="UP001596028"/>
    </source>
</evidence>
<dbReference type="PRINTS" id="PR00032">
    <property type="entry name" value="HTHARAC"/>
</dbReference>
<dbReference type="PANTHER" id="PTHR46796">
    <property type="entry name" value="HTH-TYPE TRANSCRIPTIONAL ACTIVATOR RHAS-RELATED"/>
    <property type="match status" value="1"/>
</dbReference>
<evidence type="ECO:0000313" key="6">
    <source>
        <dbReference type="EMBL" id="MFC4600979.1"/>
    </source>
</evidence>
<dbReference type="Proteomes" id="UP001596028">
    <property type="component" value="Unassembled WGS sequence"/>
</dbReference>
<dbReference type="PROSITE" id="PS01124">
    <property type="entry name" value="HTH_ARAC_FAMILY_2"/>
    <property type="match status" value="1"/>
</dbReference>